<proteinExistence type="predicted"/>
<dbReference type="EMBL" id="CP013729">
    <property type="protein sequence ID" value="ALV06911.1"/>
    <property type="molecule type" value="Genomic_DNA"/>
</dbReference>
<name>A0A0U3LFR6_9BURK</name>
<accession>A0A0U3LFR6</accession>
<sequence length="302" mass="33152" precursor="true">MPCTALRPAARRRPSLITLAMLLATTAAPVLADTSGTATMAIDTEVKLLSDLRNRGISDSGRKPSAQLNLQLAHESGLIALAQLSTVSDKAFTGSDGYNLLLGTGYRWGDPDGWHFGVGLAKEFFPGARFDAPHAIDLEVGEPVDFRRTRYDTAYAVLELGWGKLEGRILNVISRTYRGADTGGVCGQILAAAVDPTPAIECYLRGDKNSRGSMLYDIGYKLDLTPTTTLNLHAGTQRIRHFKEADFSDYSLGVTHQRWGMSFTAEWVTTRTHRPELFLIPDGNGWKRQDDDRLVVSVGYKF</sequence>
<evidence type="ECO:0000313" key="2">
    <source>
        <dbReference type="Proteomes" id="UP000060699"/>
    </source>
</evidence>
<dbReference type="InterPro" id="IPR010239">
    <property type="entry name" value="CHP02001"/>
</dbReference>
<dbReference type="OrthoDB" id="9149051at2"/>
<dbReference type="Pfam" id="PF09694">
    <property type="entry name" value="Gcw_chp"/>
    <property type="match status" value="1"/>
</dbReference>
<gene>
    <name evidence="1" type="ORF">RD2015_2443</name>
</gene>
<evidence type="ECO:0000313" key="1">
    <source>
        <dbReference type="EMBL" id="ALV06911.1"/>
    </source>
</evidence>
<reference evidence="1 2" key="1">
    <citation type="submission" date="2015-12" db="EMBL/GenBank/DDBJ databases">
        <title>Complete genome of Roseateles depolymerans KCTC 42856.</title>
        <authorList>
            <person name="Kim K.M."/>
        </authorList>
    </citation>
    <scope>NUCLEOTIDE SEQUENCE [LARGE SCALE GENOMIC DNA]</scope>
    <source>
        <strain evidence="1 2">KCTC 42856</strain>
    </source>
</reference>
<dbReference type="KEGG" id="rdp:RD2015_2443"/>
<dbReference type="RefSeq" id="WP_058935118.1">
    <property type="nucleotide sequence ID" value="NZ_CP013729.1"/>
</dbReference>
<protein>
    <submittedName>
        <fullName evidence="1">Uncharacterized protein</fullName>
    </submittedName>
</protein>
<keyword evidence="2" id="KW-1185">Reference proteome</keyword>
<dbReference type="AlphaFoldDB" id="A0A0U3LFR6"/>
<organism evidence="1 2">
    <name type="scientific">Roseateles depolymerans</name>
    <dbReference type="NCBI Taxonomy" id="76731"/>
    <lineage>
        <taxon>Bacteria</taxon>
        <taxon>Pseudomonadati</taxon>
        <taxon>Pseudomonadota</taxon>
        <taxon>Betaproteobacteria</taxon>
        <taxon>Burkholderiales</taxon>
        <taxon>Sphaerotilaceae</taxon>
        <taxon>Roseateles</taxon>
    </lineage>
</organism>
<dbReference type="Proteomes" id="UP000060699">
    <property type="component" value="Chromosome"/>
</dbReference>
<dbReference type="PATRIC" id="fig|76731.3.peg.2502"/>
<dbReference type="STRING" id="76731.RD2015_2443"/>